<dbReference type="Gene3D" id="3.40.390.10">
    <property type="entry name" value="Collagenase (Catalytic Domain)"/>
    <property type="match status" value="1"/>
</dbReference>
<sequence>MDESEFSNDNLPIEDIDNGLDADMTNALNLPMMPQLAVSGLYESRGYRGRRRGGRSRSSDSLDNFDDDIGSFHYRPSPRFKEELRLDVDGRYPQMQASGTVRMGLLSSVHWIARLSRTRNGSVWSGRIWYKDGPGNAMRHTRIRISVRRSWYPYQRRLKATFYGGGAPSRSLIFNYKSAYYHPVEFEYDRVDDVPIEKAITSIASCAHPNRPATIACENLSLDTVYRRAGFDVTNSGGSGEVPIQGAGVNDTWSNAEMHDAMQAYWSRFSNAPQWSMWTLFARQHDMGRGLGGIMFDSIGPNHRQGTALFSDSFVEDAPAGDINPQAWVDRMRFWTAAHEMGHAFNLAHSWQKSLGNPWIPLANENEARSFMNYPFFVEGAQASFFSDFEYRFSDSELLFMRHAPSNFVQMGNAAWFDNHGFEQIEKEQSNEFILELRVNRDSSVFEFLEMINLELKLKNVSGQPQQIEKGVLNEFENMSIIIKRDGLPARQWLPFAQ</sequence>
<reference evidence="1" key="1">
    <citation type="submission" date="2018-06" db="EMBL/GenBank/DDBJ databases">
        <authorList>
            <person name="Zhirakovskaya E."/>
        </authorList>
    </citation>
    <scope>NUCLEOTIDE SEQUENCE</scope>
</reference>
<accession>A0A3B0ZZX8</accession>
<name>A0A3B0ZZX8_9ZZZZ</name>
<feature type="non-terminal residue" evidence="1">
    <location>
        <position position="498"/>
    </location>
</feature>
<protein>
    <submittedName>
        <fullName evidence="1">Uncharacterized protein</fullName>
    </submittedName>
</protein>
<evidence type="ECO:0000313" key="1">
    <source>
        <dbReference type="EMBL" id="VAW99165.1"/>
    </source>
</evidence>
<dbReference type="EMBL" id="UOFR01000065">
    <property type="protein sequence ID" value="VAW99165.1"/>
    <property type="molecule type" value="Genomic_DNA"/>
</dbReference>
<gene>
    <name evidence="1" type="ORF">MNBD_GAMMA21-1</name>
</gene>
<dbReference type="InterPro" id="IPR024079">
    <property type="entry name" value="MetalloPept_cat_dom_sf"/>
</dbReference>
<proteinExistence type="predicted"/>
<organism evidence="1">
    <name type="scientific">hydrothermal vent metagenome</name>
    <dbReference type="NCBI Taxonomy" id="652676"/>
    <lineage>
        <taxon>unclassified sequences</taxon>
        <taxon>metagenomes</taxon>
        <taxon>ecological metagenomes</taxon>
    </lineage>
</organism>
<dbReference type="AlphaFoldDB" id="A0A3B0ZZX8"/>
<dbReference type="GO" id="GO:0008237">
    <property type="term" value="F:metallopeptidase activity"/>
    <property type="evidence" value="ECO:0007669"/>
    <property type="project" value="InterPro"/>
</dbReference>
<dbReference type="SUPFAM" id="SSF55486">
    <property type="entry name" value="Metalloproteases ('zincins'), catalytic domain"/>
    <property type="match status" value="2"/>
</dbReference>